<organism evidence="1 2">
    <name type="scientific">Heliocybe sulcata</name>
    <dbReference type="NCBI Taxonomy" id="5364"/>
    <lineage>
        <taxon>Eukaryota</taxon>
        <taxon>Fungi</taxon>
        <taxon>Dikarya</taxon>
        <taxon>Basidiomycota</taxon>
        <taxon>Agaricomycotina</taxon>
        <taxon>Agaricomycetes</taxon>
        <taxon>Gloeophyllales</taxon>
        <taxon>Gloeophyllaceae</taxon>
        <taxon>Heliocybe</taxon>
    </lineage>
</organism>
<protein>
    <submittedName>
        <fullName evidence="1">Uncharacterized protein</fullName>
    </submittedName>
</protein>
<evidence type="ECO:0000313" key="2">
    <source>
        <dbReference type="Proteomes" id="UP000305948"/>
    </source>
</evidence>
<dbReference type="Proteomes" id="UP000305948">
    <property type="component" value="Unassembled WGS sequence"/>
</dbReference>
<keyword evidence="2" id="KW-1185">Reference proteome</keyword>
<gene>
    <name evidence="1" type="ORF">OE88DRAFT_1669554</name>
</gene>
<name>A0A5C3MJX1_9AGAM</name>
<accession>A0A5C3MJX1</accession>
<dbReference type="AlphaFoldDB" id="A0A5C3MJX1"/>
<sequence length="55" mass="6198">MAVPVAPLSNLLVDFLNQGENETICEQSLDYQPQPPGQYIHMLDGRVPRSVRDMN</sequence>
<proteinExistence type="predicted"/>
<evidence type="ECO:0000313" key="1">
    <source>
        <dbReference type="EMBL" id="TFK45207.1"/>
    </source>
</evidence>
<reference evidence="1 2" key="1">
    <citation type="journal article" date="2019" name="Nat. Ecol. Evol.">
        <title>Megaphylogeny resolves global patterns of mushroom evolution.</title>
        <authorList>
            <person name="Varga T."/>
            <person name="Krizsan K."/>
            <person name="Foldi C."/>
            <person name="Dima B."/>
            <person name="Sanchez-Garcia M."/>
            <person name="Sanchez-Ramirez S."/>
            <person name="Szollosi G.J."/>
            <person name="Szarkandi J.G."/>
            <person name="Papp V."/>
            <person name="Albert L."/>
            <person name="Andreopoulos W."/>
            <person name="Angelini C."/>
            <person name="Antonin V."/>
            <person name="Barry K.W."/>
            <person name="Bougher N.L."/>
            <person name="Buchanan P."/>
            <person name="Buyck B."/>
            <person name="Bense V."/>
            <person name="Catcheside P."/>
            <person name="Chovatia M."/>
            <person name="Cooper J."/>
            <person name="Damon W."/>
            <person name="Desjardin D."/>
            <person name="Finy P."/>
            <person name="Geml J."/>
            <person name="Haridas S."/>
            <person name="Hughes K."/>
            <person name="Justo A."/>
            <person name="Karasinski D."/>
            <person name="Kautmanova I."/>
            <person name="Kiss B."/>
            <person name="Kocsube S."/>
            <person name="Kotiranta H."/>
            <person name="LaButti K.M."/>
            <person name="Lechner B.E."/>
            <person name="Liimatainen K."/>
            <person name="Lipzen A."/>
            <person name="Lukacs Z."/>
            <person name="Mihaltcheva S."/>
            <person name="Morgado L.N."/>
            <person name="Niskanen T."/>
            <person name="Noordeloos M.E."/>
            <person name="Ohm R.A."/>
            <person name="Ortiz-Santana B."/>
            <person name="Ovrebo C."/>
            <person name="Racz N."/>
            <person name="Riley R."/>
            <person name="Savchenko A."/>
            <person name="Shiryaev A."/>
            <person name="Soop K."/>
            <person name="Spirin V."/>
            <person name="Szebenyi C."/>
            <person name="Tomsovsky M."/>
            <person name="Tulloss R.E."/>
            <person name="Uehling J."/>
            <person name="Grigoriev I.V."/>
            <person name="Vagvolgyi C."/>
            <person name="Papp T."/>
            <person name="Martin F.M."/>
            <person name="Miettinen O."/>
            <person name="Hibbett D.S."/>
            <person name="Nagy L.G."/>
        </authorList>
    </citation>
    <scope>NUCLEOTIDE SEQUENCE [LARGE SCALE GENOMIC DNA]</scope>
    <source>
        <strain evidence="1 2">OMC1185</strain>
    </source>
</reference>
<dbReference type="EMBL" id="ML213555">
    <property type="protein sequence ID" value="TFK45207.1"/>
    <property type="molecule type" value="Genomic_DNA"/>
</dbReference>